<proteinExistence type="predicted"/>
<sequence length="269" mass="30075">MSSNNLMNYLIVRKDIIMRIVEFKAEVVADSPLLISEGGKGRVKEVIKNVDGVPIIPGSSWKGMFRSAGEIIAKHKGIEVCPGLSDENCLSKSKKYNDLNEYLANMDIENAVKLVFHNTCLNCKIFGTQSIIGQTRFMDSLAKNYKLGTRPMIAINRKTGSVSSGALVTLEYVEPGSTFNFTLYTYNLPNYALGYLLEVMERINNHLFQIGGNKSRGFGFISFKNLTMTLKKGSWDSPVDSDIGVNISDKVRAEWIRLFEKYKASERGN</sequence>
<name>F4G350_METCR</name>
<dbReference type="NCBIfam" id="TIGR02581">
    <property type="entry name" value="cas_cyan_RAMP"/>
    <property type="match status" value="1"/>
</dbReference>
<evidence type="ECO:0000259" key="2">
    <source>
        <dbReference type="Pfam" id="PF03787"/>
    </source>
</evidence>
<dbReference type="EMBL" id="CP002656">
    <property type="protein sequence ID" value="AEB95248.1"/>
    <property type="molecule type" value="Genomic_DNA"/>
</dbReference>
<dbReference type="PANTHER" id="PTHR35579">
    <property type="entry name" value="CRISPR SYSTEM CMS ENDORIBONUCLEASE CSM3"/>
    <property type="match status" value="1"/>
</dbReference>
<reference evidence="3 4" key="1">
    <citation type="journal article" date="2011" name="J. Bacteriol.">
        <title>Complete genome sequence of Metallosphaera cuprina, a metal sulfide-oxidizing archaeon from a hot spring.</title>
        <authorList>
            <person name="Liu L.J."/>
            <person name="You X.Y."/>
            <person name="Zheng H."/>
            <person name="Wang S."/>
            <person name="Jiang C.Y."/>
            <person name="Liu S.J."/>
        </authorList>
    </citation>
    <scope>NUCLEOTIDE SEQUENCE [LARGE SCALE GENOMIC DNA]</scope>
    <source>
        <strain evidence="3 4">Ar-4</strain>
    </source>
</reference>
<feature type="domain" description="CRISPR type III-associated protein" evidence="2">
    <location>
        <begin position="29"/>
        <end position="221"/>
    </location>
</feature>
<dbReference type="RefSeq" id="WP_013737746.1">
    <property type="nucleotide sequence ID" value="NC_015435.1"/>
</dbReference>
<dbReference type="AlphaFoldDB" id="F4G350"/>
<dbReference type="HOGENOM" id="CLU_084433_0_0_2"/>
<evidence type="ECO:0000256" key="1">
    <source>
        <dbReference type="ARBA" id="ARBA00023118"/>
    </source>
</evidence>
<dbReference type="Pfam" id="PF03787">
    <property type="entry name" value="RAMPs"/>
    <property type="match status" value="1"/>
</dbReference>
<dbReference type="GeneID" id="10493334"/>
<keyword evidence="4" id="KW-1185">Reference proteome</keyword>
<evidence type="ECO:0000313" key="3">
    <source>
        <dbReference type="EMBL" id="AEB95248.1"/>
    </source>
</evidence>
<evidence type="ECO:0000313" key="4">
    <source>
        <dbReference type="Proteomes" id="UP000007812"/>
    </source>
</evidence>
<gene>
    <name evidence="3" type="ordered locus">Mcup_1143</name>
</gene>
<dbReference type="InterPro" id="IPR005537">
    <property type="entry name" value="RAMP_III_fam"/>
</dbReference>
<dbReference type="KEGG" id="mcn:Mcup_1143"/>
<dbReference type="InterPro" id="IPR013411">
    <property type="entry name" value="CRISPR-assoc_RAMP_Csx7"/>
</dbReference>
<dbReference type="PANTHER" id="PTHR35579:SF6">
    <property type="entry name" value="DUF324 DOMAIN-CONTAINING PROTEIN"/>
    <property type="match status" value="1"/>
</dbReference>
<protein>
    <submittedName>
        <fullName evidence="3">CRISPR-associated Csx7 family protein</fullName>
    </submittedName>
</protein>
<dbReference type="InterPro" id="IPR052216">
    <property type="entry name" value="CRISPR_Csm3_endoribonuclease"/>
</dbReference>
<keyword evidence="1" id="KW-0051">Antiviral defense</keyword>
<dbReference type="STRING" id="1006006.Mcup_1143"/>
<dbReference type="Proteomes" id="UP000007812">
    <property type="component" value="Chromosome"/>
</dbReference>
<dbReference type="eggNOG" id="arCOG02658">
    <property type="taxonomic scope" value="Archaea"/>
</dbReference>
<dbReference type="GO" id="GO:0051607">
    <property type="term" value="P:defense response to virus"/>
    <property type="evidence" value="ECO:0007669"/>
    <property type="project" value="UniProtKB-KW"/>
</dbReference>
<dbReference type="OrthoDB" id="44077at2157"/>
<dbReference type="PATRIC" id="fig|1006006.8.peg.1137"/>
<organism evidence="3 4">
    <name type="scientific">Metallosphaera cuprina (strain Ar-4)</name>
    <dbReference type="NCBI Taxonomy" id="1006006"/>
    <lineage>
        <taxon>Archaea</taxon>
        <taxon>Thermoproteota</taxon>
        <taxon>Thermoprotei</taxon>
        <taxon>Sulfolobales</taxon>
        <taxon>Sulfolobaceae</taxon>
        <taxon>Metallosphaera</taxon>
    </lineage>
</organism>
<accession>F4G350</accession>